<dbReference type="InterPro" id="IPR039793">
    <property type="entry name" value="UROS/Hem4"/>
</dbReference>
<dbReference type="Gene3D" id="3.40.50.10090">
    <property type="match status" value="2"/>
</dbReference>
<comment type="similarity">
    <text evidence="2 9">Belongs to the uroporphyrinogen-III synthase family.</text>
</comment>
<sequence length="261" mass="29356">MTDCYFDATLNRIRALVTRPQPEGGKLAERIHQQGGRAFVLPMLSIVALAETQAIRDRVLQLDHYEKVIVISQNAARFGLELIENYWPQRPIHQQWFAIGETTRHTLAQLDVPAVCSRQGNNSESLLALDGFQDITGQRMLLIKGKGGRDFLEKTLRQQGAQVDTLEVYQRLCPDYQPDEVRQQLADHGINVILAGSGETVRNLRQYLPRTLLEHCRLVIPGQRVAGLAESLGFRQVYTATGADHAAMLSVLEKINDETFL</sequence>
<organism evidence="11 12">
    <name type="scientific">Endozoicomonas gorgoniicola</name>
    <dbReference type="NCBI Taxonomy" id="1234144"/>
    <lineage>
        <taxon>Bacteria</taxon>
        <taxon>Pseudomonadati</taxon>
        <taxon>Pseudomonadota</taxon>
        <taxon>Gammaproteobacteria</taxon>
        <taxon>Oceanospirillales</taxon>
        <taxon>Endozoicomonadaceae</taxon>
        <taxon>Endozoicomonas</taxon>
    </lineage>
</organism>
<evidence type="ECO:0000256" key="8">
    <source>
        <dbReference type="ARBA" id="ARBA00048617"/>
    </source>
</evidence>
<dbReference type="RefSeq" id="WP_262564755.1">
    <property type="nucleotide sequence ID" value="NZ_JAPFCC010000001.1"/>
</dbReference>
<evidence type="ECO:0000259" key="10">
    <source>
        <dbReference type="Pfam" id="PF02602"/>
    </source>
</evidence>
<keyword evidence="12" id="KW-1185">Reference proteome</keyword>
<evidence type="ECO:0000256" key="1">
    <source>
        <dbReference type="ARBA" id="ARBA00004772"/>
    </source>
</evidence>
<comment type="function">
    <text evidence="6 9">Catalyzes cyclization of the linear tetrapyrrole, hydroxymethylbilane, to the macrocyclic uroporphyrinogen III.</text>
</comment>
<protein>
    <recommendedName>
        <fullName evidence="7 9">Uroporphyrinogen-III synthase</fullName>
        <ecNumber evidence="3 9">4.2.1.75</ecNumber>
    </recommendedName>
</protein>
<proteinExistence type="inferred from homology"/>
<dbReference type="CDD" id="cd06578">
    <property type="entry name" value="HemD"/>
    <property type="match status" value="1"/>
</dbReference>
<dbReference type="EMBL" id="JAPFCC010000001">
    <property type="protein sequence ID" value="MCW7554992.1"/>
    <property type="molecule type" value="Genomic_DNA"/>
</dbReference>
<gene>
    <name evidence="11" type="ORF">NX722_20680</name>
</gene>
<comment type="pathway">
    <text evidence="1 9">Porphyrin-containing compound metabolism; protoporphyrin-IX biosynthesis; coproporphyrinogen-III from 5-aminolevulinate: step 3/4.</text>
</comment>
<keyword evidence="4 9" id="KW-0456">Lyase</keyword>
<dbReference type="EC" id="4.2.1.75" evidence="3 9"/>
<dbReference type="InterPro" id="IPR036108">
    <property type="entry name" value="4pyrrol_syn_uPrphyn_synt_sf"/>
</dbReference>
<evidence type="ECO:0000313" key="11">
    <source>
        <dbReference type="EMBL" id="MCW7554992.1"/>
    </source>
</evidence>
<evidence type="ECO:0000256" key="5">
    <source>
        <dbReference type="ARBA" id="ARBA00023244"/>
    </source>
</evidence>
<evidence type="ECO:0000256" key="6">
    <source>
        <dbReference type="ARBA" id="ARBA00037589"/>
    </source>
</evidence>
<comment type="caution">
    <text evidence="11">The sequence shown here is derived from an EMBL/GenBank/DDBJ whole genome shotgun (WGS) entry which is preliminary data.</text>
</comment>
<evidence type="ECO:0000313" key="12">
    <source>
        <dbReference type="Proteomes" id="UP001209854"/>
    </source>
</evidence>
<comment type="catalytic activity">
    <reaction evidence="8 9">
        <text>hydroxymethylbilane = uroporphyrinogen III + H2O</text>
        <dbReference type="Rhea" id="RHEA:18965"/>
        <dbReference type="ChEBI" id="CHEBI:15377"/>
        <dbReference type="ChEBI" id="CHEBI:57308"/>
        <dbReference type="ChEBI" id="CHEBI:57845"/>
        <dbReference type="EC" id="4.2.1.75"/>
    </reaction>
</comment>
<evidence type="ECO:0000256" key="2">
    <source>
        <dbReference type="ARBA" id="ARBA00008133"/>
    </source>
</evidence>
<keyword evidence="5 9" id="KW-0627">Porphyrin biosynthesis</keyword>
<evidence type="ECO:0000256" key="7">
    <source>
        <dbReference type="ARBA" id="ARBA00040167"/>
    </source>
</evidence>
<accession>A0ABT3N037</accession>
<evidence type="ECO:0000256" key="4">
    <source>
        <dbReference type="ARBA" id="ARBA00023239"/>
    </source>
</evidence>
<dbReference type="PANTHER" id="PTHR38042:SF1">
    <property type="entry name" value="UROPORPHYRINOGEN-III SYNTHASE, CHLOROPLASTIC"/>
    <property type="match status" value="1"/>
</dbReference>
<name>A0ABT3N037_9GAMM</name>
<feature type="domain" description="Tetrapyrrole biosynthesis uroporphyrinogen III synthase" evidence="10">
    <location>
        <begin position="26"/>
        <end position="249"/>
    </location>
</feature>
<evidence type="ECO:0000256" key="3">
    <source>
        <dbReference type="ARBA" id="ARBA00013109"/>
    </source>
</evidence>
<dbReference type="Proteomes" id="UP001209854">
    <property type="component" value="Unassembled WGS sequence"/>
</dbReference>
<evidence type="ECO:0000256" key="9">
    <source>
        <dbReference type="RuleBase" id="RU366031"/>
    </source>
</evidence>
<dbReference type="SUPFAM" id="SSF69618">
    <property type="entry name" value="HemD-like"/>
    <property type="match status" value="1"/>
</dbReference>
<dbReference type="PANTHER" id="PTHR38042">
    <property type="entry name" value="UROPORPHYRINOGEN-III SYNTHASE, CHLOROPLASTIC"/>
    <property type="match status" value="1"/>
</dbReference>
<reference evidence="11 12" key="1">
    <citation type="submission" date="2022-10" db="EMBL/GenBank/DDBJ databases">
        <title>High-quality genome sequences of two octocoral-associated bacteria, Endozoicomonas euniceicola EF212 and Endozoicomonas gorgoniicola PS125.</title>
        <authorList>
            <person name="Chiou Y.-J."/>
            <person name="Chen Y.-H."/>
        </authorList>
    </citation>
    <scope>NUCLEOTIDE SEQUENCE [LARGE SCALE GENOMIC DNA]</scope>
    <source>
        <strain evidence="11 12">PS125</strain>
    </source>
</reference>
<dbReference type="InterPro" id="IPR003754">
    <property type="entry name" value="4pyrrol_synth_uPrphyn_synth"/>
</dbReference>
<dbReference type="Pfam" id="PF02602">
    <property type="entry name" value="HEM4"/>
    <property type="match status" value="1"/>
</dbReference>